<evidence type="ECO:0000256" key="4">
    <source>
        <dbReference type="ARBA" id="ARBA00022737"/>
    </source>
</evidence>
<dbReference type="EMBL" id="CM026421">
    <property type="protein sequence ID" value="KAG0589822.1"/>
    <property type="molecule type" value="Genomic_DNA"/>
</dbReference>
<reference evidence="11" key="1">
    <citation type="submission" date="2020-06" db="EMBL/GenBank/DDBJ databases">
        <title>WGS assembly of Ceratodon purpureus strain R40.</title>
        <authorList>
            <person name="Carey S.B."/>
            <person name="Jenkins J."/>
            <person name="Shu S."/>
            <person name="Lovell J.T."/>
            <person name="Sreedasyam A."/>
            <person name="Maumus F."/>
            <person name="Tiley G.P."/>
            <person name="Fernandez-Pozo N."/>
            <person name="Barry K."/>
            <person name="Chen C."/>
            <person name="Wang M."/>
            <person name="Lipzen A."/>
            <person name="Daum C."/>
            <person name="Saski C.A."/>
            <person name="Payton A.C."/>
            <person name="Mcbreen J.C."/>
            <person name="Conrad R.E."/>
            <person name="Kollar L.M."/>
            <person name="Olsson S."/>
            <person name="Huttunen S."/>
            <person name="Landis J.B."/>
            <person name="Wickett N.J."/>
            <person name="Johnson M.G."/>
            <person name="Rensing S.A."/>
            <person name="Grimwood J."/>
            <person name="Schmutz J."/>
            <person name="Mcdaniel S.F."/>
        </authorList>
    </citation>
    <scope>NUCLEOTIDE SEQUENCE</scope>
    <source>
        <strain evidence="11">R40</strain>
    </source>
</reference>
<organism evidence="11 12">
    <name type="scientific">Ceratodon purpureus</name>
    <name type="common">Fire moss</name>
    <name type="synonym">Dicranum purpureum</name>
    <dbReference type="NCBI Taxonomy" id="3225"/>
    <lineage>
        <taxon>Eukaryota</taxon>
        <taxon>Viridiplantae</taxon>
        <taxon>Streptophyta</taxon>
        <taxon>Embryophyta</taxon>
        <taxon>Bryophyta</taxon>
        <taxon>Bryophytina</taxon>
        <taxon>Bryopsida</taxon>
        <taxon>Dicranidae</taxon>
        <taxon>Pseudoditrichales</taxon>
        <taxon>Ditrichaceae</taxon>
        <taxon>Ceratodon</taxon>
    </lineage>
</organism>
<dbReference type="InterPro" id="IPR015679">
    <property type="entry name" value="PLipase_D_fam"/>
</dbReference>
<keyword evidence="8" id="KW-0443">Lipid metabolism</keyword>
<proteinExistence type="inferred from homology"/>
<gene>
    <name evidence="11" type="ORF">KC19_1G051000</name>
</gene>
<dbReference type="GO" id="GO:0009395">
    <property type="term" value="P:phospholipid catabolic process"/>
    <property type="evidence" value="ECO:0007669"/>
    <property type="project" value="TreeGrafter"/>
</dbReference>
<keyword evidence="5 9" id="KW-0378">Hydrolase</keyword>
<dbReference type="Pfam" id="PF00614">
    <property type="entry name" value="PLDc"/>
    <property type="match status" value="1"/>
</dbReference>
<dbReference type="InterPro" id="IPR011402">
    <property type="entry name" value="PLipase_D_pln"/>
</dbReference>
<dbReference type="GO" id="GO:0005509">
    <property type="term" value="F:calcium ion binding"/>
    <property type="evidence" value="ECO:0007669"/>
    <property type="project" value="InterPro"/>
</dbReference>
<keyword evidence="6 9" id="KW-0106">Calcium</keyword>
<comment type="function">
    <text evidence="9">Hydrolyzes glycerol-phospholipids at the terminal phosphodiesteric bond.</text>
</comment>
<evidence type="ECO:0000256" key="3">
    <source>
        <dbReference type="ARBA" id="ARBA00022723"/>
    </source>
</evidence>
<dbReference type="AlphaFoldDB" id="A0A8T0J3P3"/>
<dbReference type="SUPFAM" id="SSF56024">
    <property type="entry name" value="Phospholipase D/nuclease"/>
    <property type="match status" value="2"/>
</dbReference>
<keyword evidence="12" id="KW-1185">Reference proteome</keyword>
<evidence type="ECO:0000256" key="7">
    <source>
        <dbReference type="ARBA" id="ARBA00022963"/>
    </source>
</evidence>
<sequence length="834" mass="94509">MGNTHGKSMRDRYGKSVGKCCACIPVKHQDKRLPGPPGIPPAEAPAPRLLHGILEITLDEVDTSGMPSLFRKVDDLLGGVIATVELSPVRVARTRPIKRKKVMKFQESFRIFCGHLVTSIDVFVYSGAVCLGRAKISVTEQVLDGERIDGWYELEGDREGIAKFHIVLQFTQAMKDRYWDAGVAGGAFEGVSHALFPMRKGCKVVPYQNSHIDEAFNPKIMLDNGQFYKPEKGWETLYHAMNDAKHFIYVAGWSVNATIALVRDKEGKPLPGNLGETIGELLVRKANEGVTVLMLVWDDKTDNTHLLTGIMNSHDEDTFAFFRHTKVHCLLCPRNPEAKEFKLVAGFIFTHHQKVVCMDAPALPSSHPAPRRVLAFQGGIDLCDGRYCFPSHPLFQYLDTLFKNDYHQGSIVGAALAHGGPREPWHDCYSKLEGEIAWDVHENFRQRWLKQAGKMRAHQLVSITNREIFCPPTPATTEDDPESWNVQLFRSLDETSGVDLPQGQIEIFNAGLVRQAAGNVTERSIQDAYIQAIRRAKRFLYIENQYFLGSSHMWEPNFRDESAAQLIPLEIALKIASKIRAGEDFSVYIVNPLWPDGPPASLSGQDIMLFHRKTLEMMYRIIHKALIDMNRSHEDMTHYLSFYCLGNRETVKPNEYIPPVKPNSDTDYHKSQTNRRFMIYCHAKMMVVDDEYLIIGSANINQRSMDGGRDTEMAMGAFQPHHTMTHATDGIPRGSVHGFRVSTWFEHLGYQEEVFDRPWTRECKKRVNELATRYWEEYSRLEPIVDMQGHLMRYPYSIGEDGTIGSLPGHEFFPDSSGPVLGAEKPTFPRILTV</sequence>
<dbReference type="PANTHER" id="PTHR18896:SF190">
    <property type="entry name" value="PHOSPHOLIPASE D"/>
    <property type="match status" value="1"/>
</dbReference>
<dbReference type="CDD" id="cd09142">
    <property type="entry name" value="PLDc_pPLD_like_2"/>
    <property type="match status" value="1"/>
</dbReference>
<comment type="similarity">
    <text evidence="9">Belongs to the phospholipase D family. C2-PLD subfamily.</text>
</comment>
<keyword evidence="3" id="KW-0479">Metal-binding</keyword>
<evidence type="ECO:0000313" key="12">
    <source>
        <dbReference type="Proteomes" id="UP000822688"/>
    </source>
</evidence>
<dbReference type="GO" id="GO:0046470">
    <property type="term" value="P:phosphatidylcholine metabolic process"/>
    <property type="evidence" value="ECO:0007669"/>
    <property type="project" value="InterPro"/>
</dbReference>
<evidence type="ECO:0000256" key="8">
    <source>
        <dbReference type="ARBA" id="ARBA00023098"/>
    </source>
</evidence>
<evidence type="ECO:0000256" key="6">
    <source>
        <dbReference type="ARBA" id="ARBA00022837"/>
    </source>
</evidence>
<keyword evidence="7 9" id="KW-0442">Lipid degradation</keyword>
<keyword evidence="4" id="KW-0677">Repeat</keyword>
<dbReference type="InterPro" id="IPR024632">
    <property type="entry name" value="PLipase_D_C"/>
</dbReference>
<protein>
    <recommendedName>
        <fullName evidence="2 9">Phospholipase D</fullName>
        <ecNumber evidence="2 9">3.1.4.4</ecNumber>
    </recommendedName>
</protein>
<dbReference type="PANTHER" id="PTHR18896">
    <property type="entry name" value="PHOSPHOLIPASE D"/>
    <property type="match status" value="1"/>
</dbReference>
<dbReference type="InterPro" id="IPR001736">
    <property type="entry name" value="PLipase_D/transphosphatidylase"/>
</dbReference>
<dbReference type="CDD" id="cd09139">
    <property type="entry name" value="PLDc_pPLD_like_1"/>
    <property type="match status" value="1"/>
</dbReference>
<evidence type="ECO:0000256" key="1">
    <source>
        <dbReference type="ARBA" id="ARBA00000798"/>
    </source>
</evidence>
<dbReference type="PROSITE" id="PS50035">
    <property type="entry name" value="PLD"/>
    <property type="match status" value="1"/>
</dbReference>
<dbReference type="Gene3D" id="3.30.870.10">
    <property type="entry name" value="Endonuclease Chain A"/>
    <property type="match status" value="2"/>
</dbReference>
<evidence type="ECO:0000256" key="9">
    <source>
        <dbReference type="PIRNR" id="PIRNR036470"/>
    </source>
</evidence>
<dbReference type="SMART" id="SM00155">
    <property type="entry name" value="PLDc"/>
    <property type="match status" value="2"/>
</dbReference>
<dbReference type="PIRSF" id="PIRSF036470">
    <property type="entry name" value="PLD_plant"/>
    <property type="match status" value="1"/>
</dbReference>
<comment type="catalytic activity">
    <reaction evidence="1 9">
        <text>a 1,2-diacyl-sn-glycero-3-phosphocholine + H2O = a 1,2-diacyl-sn-glycero-3-phosphate + choline + H(+)</text>
        <dbReference type="Rhea" id="RHEA:14445"/>
        <dbReference type="ChEBI" id="CHEBI:15354"/>
        <dbReference type="ChEBI" id="CHEBI:15377"/>
        <dbReference type="ChEBI" id="CHEBI:15378"/>
        <dbReference type="ChEBI" id="CHEBI:57643"/>
        <dbReference type="ChEBI" id="CHEBI:58608"/>
        <dbReference type="EC" id="3.1.4.4"/>
    </reaction>
</comment>
<dbReference type="Proteomes" id="UP000822688">
    <property type="component" value="Chromosome 1"/>
</dbReference>
<accession>A0A8T0J3P3</accession>
<dbReference type="EC" id="3.1.4.4" evidence="2 9"/>
<dbReference type="GO" id="GO:0005886">
    <property type="term" value="C:plasma membrane"/>
    <property type="evidence" value="ECO:0007669"/>
    <property type="project" value="TreeGrafter"/>
</dbReference>
<dbReference type="Pfam" id="PF12357">
    <property type="entry name" value="PLD_C"/>
    <property type="match status" value="1"/>
</dbReference>
<feature type="domain" description="PLD phosphodiesterase" evidence="10">
    <location>
        <begin position="677"/>
        <end position="704"/>
    </location>
</feature>
<dbReference type="GO" id="GO:0004630">
    <property type="term" value="F:phospholipase D activity"/>
    <property type="evidence" value="ECO:0007669"/>
    <property type="project" value="UniProtKB-EC"/>
</dbReference>
<comment type="caution">
    <text evidence="11">The sequence shown here is derived from an EMBL/GenBank/DDBJ whole genome shotgun (WGS) entry which is preliminary data.</text>
</comment>
<evidence type="ECO:0000259" key="10">
    <source>
        <dbReference type="PROSITE" id="PS50035"/>
    </source>
</evidence>
<evidence type="ECO:0000256" key="2">
    <source>
        <dbReference type="ARBA" id="ARBA00012027"/>
    </source>
</evidence>
<comment type="cofactor">
    <cofactor evidence="9">
        <name>Ca(2+)</name>
        <dbReference type="ChEBI" id="CHEBI:29108"/>
    </cofactor>
</comment>
<evidence type="ECO:0000313" key="11">
    <source>
        <dbReference type="EMBL" id="KAG0589822.1"/>
    </source>
</evidence>
<evidence type="ECO:0000256" key="5">
    <source>
        <dbReference type="ARBA" id="ARBA00022801"/>
    </source>
</evidence>
<name>A0A8T0J3P3_CERPU</name>